<sequence length="396" mass="44900">MIKKFFDISLPKYRGSKKESAILIYQEKKGTGPILKIGAILVILVTTGIFAEIALPKAEVEIWPKMENLNFRTEANAGQDEAIPGKFFEEEKEASKEFPSSGILEKKELARGKIKVYNKSQKPITLIKNTHFISDEGKQFHSLKGFTVPSKGYLDGVEVEADAAGDDYNIKPSKFSVPNLKKYSQELFFAVWAESLEPMKGGFLGNSPQVSEDDLKNAERILLEKLLAEGKDSLKTTVSRDYIMLEEAWKQEVVEKFPLAKAGQETNSFLFKAKIESKVFAFKKSDLENFSRDFVFSQIEPSKKLLAQSLNLNYSIKEKDLDNGKITLNLEISAKDYQDVDPQILKEKIRKKSAVEGKMILEGEKEISKAEIKLWPFWVKKVPQNDQKVKIKLNLD</sequence>
<keyword evidence="1" id="KW-0812">Transmembrane</keyword>
<gene>
    <name evidence="2" type="ORF">COT33_00210</name>
</gene>
<keyword evidence="1" id="KW-0472">Membrane</keyword>
<keyword evidence="1" id="KW-1133">Transmembrane helix</keyword>
<accession>A0A2H0YMN6</accession>
<dbReference type="Proteomes" id="UP000230088">
    <property type="component" value="Unassembled WGS sequence"/>
</dbReference>
<reference evidence="3" key="1">
    <citation type="submission" date="2017-09" db="EMBL/GenBank/DDBJ databases">
        <title>Depth-based differentiation of microbial function through sediment-hosted aquifers and enrichment of novel symbionts in the deep terrestrial subsurface.</title>
        <authorList>
            <person name="Probst A.J."/>
            <person name="Ladd B."/>
            <person name="Jarett J.K."/>
            <person name="Geller-Mcgrath D.E."/>
            <person name="Sieber C.M.K."/>
            <person name="Emerson J.B."/>
            <person name="Anantharaman K."/>
            <person name="Thomas B.C."/>
            <person name="Malmstrom R."/>
            <person name="Stieglmeier M."/>
            <person name="Klingl A."/>
            <person name="Woyke T."/>
            <person name="Ryan C.M."/>
            <person name="Banfield J.F."/>
        </authorList>
    </citation>
    <scope>NUCLEOTIDE SEQUENCE [LARGE SCALE GENOMIC DNA]</scope>
</reference>
<comment type="caution">
    <text evidence="2">The sequence shown here is derived from an EMBL/GenBank/DDBJ whole genome shotgun (WGS) entry which is preliminary data.</text>
</comment>
<organism evidence="2 3">
    <name type="scientific">Candidatus Nealsonbacteria bacterium CG08_land_8_20_14_0_20_38_20</name>
    <dbReference type="NCBI Taxonomy" id="1974705"/>
    <lineage>
        <taxon>Bacteria</taxon>
        <taxon>Candidatus Nealsoniibacteriota</taxon>
    </lineage>
</organism>
<proteinExistence type="predicted"/>
<evidence type="ECO:0000256" key="1">
    <source>
        <dbReference type="SAM" id="Phobius"/>
    </source>
</evidence>
<feature type="transmembrane region" description="Helical" evidence="1">
    <location>
        <begin position="34"/>
        <end position="55"/>
    </location>
</feature>
<name>A0A2H0YMN6_9BACT</name>
<evidence type="ECO:0000313" key="3">
    <source>
        <dbReference type="Proteomes" id="UP000230088"/>
    </source>
</evidence>
<protein>
    <submittedName>
        <fullName evidence="2">Uncharacterized protein</fullName>
    </submittedName>
</protein>
<evidence type="ECO:0000313" key="2">
    <source>
        <dbReference type="EMBL" id="PIS39761.1"/>
    </source>
</evidence>
<dbReference type="AlphaFoldDB" id="A0A2H0YMN6"/>
<dbReference type="EMBL" id="PEYD01000004">
    <property type="protein sequence ID" value="PIS39761.1"/>
    <property type="molecule type" value="Genomic_DNA"/>
</dbReference>